<reference evidence="1" key="1">
    <citation type="submission" date="2021-12" db="EMBL/GenBank/DDBJ databases">
        <authorList>
            <person name="King R."/>
        </authorList>
    </citation>
    <scope>NUCLEOTIDE SEQUENCE</scope>
</reference>
<proteinExistence type="predicted"/>
<gene>
    <name evidence="1" type="ORF">BEMITA_LOCUS12157</name>
</gene>
<dbReference type="EMBL" id="OU963868">
    <property type="protein sequence ID" value="CAH0393795.1"/>
    <property type="molecule type" value="Genomic_DNA"/>
</dbReference>
<dbReference type="Proteomes" id="UP001152759">
    <property type="component" value="Chromosome 7"/>
</dbReference>
<name>A0A9P0F610_BEMTA</name>
<evidence type="ECO:0000313" key="2">
    <source>
        <dbReference type="Proteomes" id="UP001152759"/>
    </source>
</evidence>
<keyword evidence="2" id="KW-1185">Reference proteome</keyword>
<sequence>MQSYETKYAAKKYYHQVPQKKITNPEKDCEICREKKRRSLLEYRRTKSRECDSSIREDEEETCSSQGAKTTCHKK</sequence>
<accession>A0A9P0F610</accession>
<dbReference type="AlphaFoldDB" id="A0A9P0F610"/>
<protein>
    <submittedName>
        <fullName evidence="1">Uncharacterized protein</fullName>
    </submittedName>
</protein>
<evidence type="ECO:0000313" key="1">
    <source>
        <dbReference type="EMBL" id="CAH0393795.1"/>
    </source>
</evidence>
<organism evidence="1 2">
    <name type="scientific">Bemisia tabaci</name>
    <name type="common">Sweetpotato whitefly</name>
    <name type="synonym">Aleurodes tabaci</name>
    <dbReference type="NCBI Taxonomy" id="7038"/>
    <lineage>
        <taxon>Eukaryota</taxon>
        <taxon>Metazoa</taxon>
        <taxon>Ecdysozoa</taxon>
        <taxon>Arthropoda</taxon>
        <taxon>Hexapoda</taxon>
        <taxon>Insecta</taxon>
        <taxon>Pterygota</taxon>
        <taxon>Neoptera</taxon>
        <taxon>Paraneoptera</taxon>
        <taxon>Hemiptera</taxon>
        <taxon>Sternorrhyncha</taxon>
        <taxon>Aleyrodoidea</taxon>
        <taxon>Aleyrodidae</taxon>
        <taxon>Aleyrodinae</taxon>
        <taxon>Bemisia</taxon>
    </lineage>
</organism>